<dbReference type="PANTHER" id="PTHR42718">
    <property type="entry name" value="MAJOR FACILITATOR SUPERFAMILY MULTIDRUG TRANSPORTER MFSC"/>
    <property type="match status" value="1"/>
</dbReference>
<feature type="transmembrane region" description="Helical" evidence="7">
    <location>
        <begin position="150"/>
        <end position="171"/>
    </location>
</feature>
<organism evidence="9 10">
    <name type="scientific">Nonomuraea marmarensis</name>
    <dbReference type="NCBI Taxonomy" id="3351344"/>
    <lineage>
        <taxon>Bacteria</taxon>
        <taxon>Bacillati</taxon>
        <taxon>Actinomycetota</taxon>
        <taxon>Actinomycetes</taxon>
        <taxon>Streptosporangiales</taxon>
        <taxon>Streptosporangiaceae</taxon>
        <taxon>Nonomuraea</taxon>
    </lineage>
</organism>
<evidence type="ECO:0000256" key="6">
    <source>
        <dbReference type="ARBA" id="ARBA00023136"/>
    </source>
</evidence>
<feature type="transmembrane region" description="Helical" evidence="7">
    <location>
        <begin position="177"/>
        <end position="198"/>
    </location>
</feature>
<evidence type="ECO:0000313" key="9">
    <source>
        <dbReference type="EMBL" id="MFG1710414.1"/>
    </source>
</evidence>
<accession>A0ABW7ATN0</accession>
<evidence type="ECO:0000256" key="7">
    <source>
        <dbReference type="SAM" id="Phobius"/>
    </source>
</evidence>
<feature type="transmembrane region" description="Helical" evidence="7">
    <location>
        <begin position="21"/>
        <end position="37"/>
    </location>
</feature>
<dbReference type="Gene3D" id="1.20.1250.20">
    <property type="entry name" value="MFS general substrate transporter like domains"/>
    <property type="match status" value="1"/>
</dbReference>
<dbReference type="InterPro" id="IPR011701">
    <property type="entry name" value="MFS"/>
</dbReference>
<feature type="transmembrane region" description="Helical" evidence="7">
    <location>
        <begin position="115"/>
        <end position="138"/>
    </location>
</feature>
<evidence type="ECO:0000256" key="3">
    <source>
        <dbReference type="ARBA" id="ARBA00022475"/>
    </source>
</evidence>
<gene>
    <name evidence="9" type="ORF">ACFLIM_45335</name>
</gene>
<dbReference type="EMBL" id="JBICRM010000048">
    <property type="protein sequence ID" value="MFG1710414.1"/>
    <property type="molecule type" value="Genomic_DNA"/>
</dbReference>
<evidence type="ECO:0000256" key="4">
    <source>
        <dbReference type="ARBA" id="ARBA00022692"/>
    </source>
</evidence>
<evidence type="ECO:0000256" key="5">
    <source>
        <dbReference type="ARBA" id="ARBA00022989"/>
    </source>
</evidence>
<dbReference type="Proteomes" id="UP001603978">
    <property type="component" value="Unassembled WGS sequence"/>
</dbReference>
<reference evidence="9 10" key="1">
    <citation type="submission" date="2024-10" db="EMBL/GenBank/DDBJ databases">
        <authorList>
            <person name="Topkara A.R."/>
            <person name="Saygin H."/>
        </authorList>
    </citation>
    <scope>NUCLEOTIDE SEQUENCE [LARGE SCALE GENOMIC DNA]</scope>
    <source>
        <strain evidence="9 10">M3C6</strain>
    </source>
</reference>
<dbReference type="Gene3D" id="1.20.1720.10">
    <property type="entry name" value="Multidrug resistance protein D"/>
    <property type="match status" value="1"/>
</dbReference>
<feature type="transmembrane region" description="Helical" evidence="7">
    <location>
        <begin position="90"/>
        <end position="109"/>
    </location>
</feature>
<evidence type="ECO:0000256" key="2">
    <source>
        <dbReference type="ARBA" id="ARBA00022448"/>
    </source>
</evidence>
<dbReference type="PRINTS" id="PR01036">
    <property type="entry name" value="TCRTETB"/>
</dbReference>
<feature type="domain" description="Major facilitator superfamily (MFS) profile" evidence="8">
    <location>
        <begin position="24"/>
        <end position="478"/>
    </location>
</feature>
<feature type="transmembrane region" description="Helical" evidence="7">
    <location>
        <begin position="417"/>
        <end position="439"/>
    </location>
</feature>
<dbReference type="InterPro" id="IPR036259">
    <property type="entry name" value="MFS_trans_sf"/>
</dbReference>
<feature type="transmembrane region" description="Helical" evidence="7">
    <location>
        <begin position="210"/>
        <end position="230"/>
    </location>
</feature>
<evidence type="ECO:0000256" key="1">
    <source>
        <dbReference type="ARBA" id="ARBA00004651"/>
    </source>
</evidence>
<evidence type="ECO:0000259" key="8">
    <source>
        <dbReference type="PROSITE" id="PS50850"/>
    </source>
</evidence>
<dbReference type="InterPro" id="IPR020846">
    <property type="entry name" value="MFS_dom"/>
</dbReference>
<dbReference type="SUPFAM" id="SSF103473">
    <property type="entry name" value="MFS general substrate transporter"/>
    <property type="match status" value="1"/>
</dbReference>
<keyword evidence="2" id="KW-0813">Transport</keyword>
<feature type="transmembrane region" description="Helical" evidence="7">
    <location>
        <begin position="280"/>
        <end position="303"/>
    </location>
</feature>
<keyword evidence="10" id="KW-1185">Reference proteome</keyword>
<keyword evidence="4 7" id="KW-0812">Transmembrane</keyword>
<feature type="transmembrane region" description="Helical" evidence="7">
    <location>
        <begin position="242"/>
        <end position="259"/>
    </location>
</feature>
<protein>
    <submittedName>
        <fullName evidence="9">MFS transporter</fullName>
    </submittedName>
</protein>
<feature type="transmembrane region" description="Helical" evidence="7">
    <location>
        <begin position="315"/>
        <end position="333"/>
    </location>
</feature>
<dbReference type="RefSeq" id="WP_393176168.1">
    <property type="nucleotide sequence ID" value="NZ_JBICRM010000048.1"/>
</dbReference>
<sequence>MMTVSGQPLSETTRGAPSSRRWVALVVLCLVQFMLTVDDTIVNVAMPAIRHDLAFSVSSLAWVANAYWLMFGGFLLLGGRIGDLVGRRRLLLAGLVVFTVASLINGLAWTPGVLIGARAVQGLGSAMVSPAALALITLMFREPGERARAFGVWGGIAGAGGALGVLLGGALTDLLSWRWIFYINVPVGIAVLALIPALIPADRAAARRRFDIAGAVTVTGGLLALVYALLGATTYGWDSPVILASLGGCAVLLAAFVVVEARQREPLVPLRFFGQRITSVAVVVGLLTPSAFAGMFFLLTLYLQTLLNYSPFQTGASYLSLVIAMMAAIAVGAGRLIPRLGVRPVLASGLAIMAVGLATFIRLPLAGSYWRDVAPGLALVGFGAGWAFISVTIAALAKVRHEETGLASGIINAAQQVGGALALAVYVLVATTSTTGLLASGASVAGAQVGGYRAAFLVGTIIAAAGALIAAAGLRGIGPEDSRRAAAALHG</sequence>
<name>A0ABW7ATN0_9ACTN</name>
<dbReference type="PROSITE" id="PS50850">
    <property type="entry name" value="MFS"/>
    <property type="match status" value="1"/>
</dbReference>
<dbReference type="CDD" id="cd17321">
    <property type="entry name" value="MFS_MMR_MDR_like"/>
    <property type="match status" value="1"/>
</dbReference>
<feature type="transmembrane region" description="Helical" evidence="7">
    <location>
        <begin position="377"/>
        <end position="397"/>
    </location>
</feature>
<proteinExistence type="predicted"/>
<dbReference type="Pfam" id="PF07690">
    <property type="entry name" value="MFS_1"/>
    <property type="match status" value="1"/>
</dbReference>
<comment type="subcellular location">
    <subcellularLocation>
        <location evidence="1">Cell membrane</location>
        <topology evidence="1">Multi-pass membrane protein</topology>
    </subcellularLocation>
</comment>
<evidence type="ECO:0000313" key="10">
    <source>
        <dbReference type="Proteomes" id="UP001603978"/>
    </source>
</evidence>
<dbReference type="PANTHER" id="PTHR42718:SF46">
    <property type="entry name" value="BLR6921 PROTEIN"/>
    <property type="match status" value="1"/>
</dbReference>
<keyword evidence="6 7" id="KW-0472">Membrane</keyword>
<feature type="transmembrane region" description="Helical" evidence="7">
    <location>
        <begin position="345"/>
        <end position="365"/>
    </location>
</feature>
<feature type="transmembrane region" description="Helical" evidence="7">
    <location>
        <begin position="57"/>
        <end position="78"/>
    </location>
</feature>
<comment type="caution">
    <text evidence="9">The sequence shown here is derived from an EMBL/GenBank/DDBJ whole genome shotgun (WGS) entry which is preliminary data.</text>
</comment>
<keyword evidence="5 7" id="KW-1133">Transmembrane helix</keyword>
<feature type="transmembrane region" description="Helical" evidence="7">
    <location>
        <begin position="451"/>
        <end position="474"/>
    </location>
</feature>
<keyword evidence="3" id="KW-1003">Cell membrane</keyword>